<dbReference type="Pfam" id="PF06945">
    <property type="entry name" value="DUF1289"/>
    <property type="match status" value="1"/>
</dbReference>
<dbReference type="RefSeq" id="WP_188526717.1">
    <property type="nucleotide sequence ID" value="NZ_BMGI01000002.1"/>
</dbReference>
<sequence length="73" mass="7993">MSEAPLSPCVRICVIHSETGLCTGCLRTREEIAVWGQLSNDARRAIMDALPEREGRLKVRRGGRAGRMARGNG</sequence>
<proteinExistence type="predicted"/>
<dbReference type="EMBL" id="BMGI01000002">
    <property type="protein sequence ID" value="GGD29361.1"/>
    <property type="molecule type" value="Genomic_DNA"/>
</dbReference>
<evidence type="ECO:0000313" key="2">
    <source>
        <dbReference type="Proteomes" id="UP000617355"/>
    </source>
</evidence>
<dbReference type="Proteomes" id="UP000617355">
    <property type="component" value="Unassembled WGS sequence"/>
</dbReference>
<keyword evidence="2" id="KW-1185">Reference proteome</keyword>
<gene>
    <name evidence="1" type="ORF">GCM10011358_11710</name>
</gene>
<evidence type="ECO:0008006" key="3">
    <source>
        <dbReference type="Google" id="ProtNLM"/>
    </source>
</evidence>
<reference evidence="2" key="1">
    <citation type="journal article" date="2019" name="Int. J. Syst. Evol. Microbiol.">
        <title>The Global Catalogue of Microorganisms (GCM) 10K type strain sequencing project: providing services to taxonomists for standard genome sequencing and annotation.</title>
        <authorList>
            <consortium name="The Broad Institute Genomics Platform"/>
            <consortium name="The Broad Institute Genome Sequencing Center for Infectious Disease"/>
            <person name="Wu L."/>
            <person name="Ma J."/>
        </authorList>
    </citation>
    <scope>NUCLEOTIDE SEQUENCE [LARGE SCALE GENOMIC DNA]</scope>
    <source>
        <strain evidence="2">CGMCC 1.12922</strain>
    </source>
</reference>
<name>A0ABQ1QKM1_9RHOB</name>
<organism evidence="1 2">
    <name type="scientific">Sinisalibacter lacisalsi</name>
    <dbReference type="NCBI Taxonomy" id="1526570"/>
    <lineage>
        <taxon>Bacteria</taxon>
        <taxon>Pseudomonadati</taxon>
        <taxon>Pseudomonadota</taxon>
        <taxon>Alphaproteobacteria</taxon>
        <taxon>Rhodobacterales</taxon>
        <taxon>Roseobacteraceae</taxon>
        <taxon>Sinisalibacter</taxon>
    </lineage>
</organism>
<dbReference type="PANTHER" id="PTHR35175:SF2">
    <property type="entry name" value="DUF1289 DOMAIN-CONTAINING PROTEIN"/>
    <property type="match status" value="1"/>
</dbReference>
<protein>
    <recommendedName>
        <fullName evidence="3">DUF1289 domain-containing protein</fullName>
    </recommendedName>
</protein>
<accession>A0ABQ1QKM1</accession>
<evidence type="ECO:0000313" key="1">
    <source>
        <dbReference type="EMBL" id="GGD29361.1"/>
    </source>
</evidence>
<dbReference type="PANTHER" id="PTHR35175">
    <property type="entry name" value="DUF1289 DOMAIN-CONTAINING PROTEIN"/>
    <property type="match status" value="1"/>
</dbReference>
<dbReference type="InterPro" id="IPR010710">
    <property type="entry name" value="DUF1289"/>
</dbReference>
<comment type="caution">
    <text evidence="1">The sequence shown here is derived from an EMBL/GenBank/DDBJ whole genome shotgun (WGS) entry which is preliminary data.</text>
</comment>